<protein>
    <recommendedName>
        <fullName evidence="1">Fibrinogen C-terminal domain-containing protein</fullName>
    </recommendedName>
</protein>
<organism evidence="2 3">
    <name type="scientific">Mytilus galloprovincialis</name>
    <name type="common">Mediterranean mussel</name>
    <dbReference type="NCBI Taxonomy" id="29158"/>
    <lineage>
        <taxon>Eukaryota</taxon>
        <taxon>Metazoa</taxon>
        <taxon>Spiralia</taxon>
        <taxon>Lophotrochozoa</taxon>
        <taxon>Mollusca</taxon>
        <taxon>Bivalvia</taxon>
        <taxon>Autobranchia</taxon>
        <taxon>Pteriomorphia</taxon>
        <taxon>Mytilida</taxon>
        <taxon>Mytiloidea</taxon>
        <taxon>Mytilidae</taxon>
        <taxon>Mytilinae</taxon>
        <taxon>Mytilus</taxon>
    </lineage>
</organism>
<reference evidence="2" key="1">
    <citation type="submission" date="2018-11" db="EMBL/GenBank/DDBJ databases">
        <authorList>
            <person name="Alioto T."/>
            <person name="Alioto T."/>
        </authorList>
    </citation>
    <scope>NUCLEOTIDE SEQUENCE</scope>
</reference>
<dbReference type="InterPro" id="IPR002181">
    <property type="entry name" value="Fibrinogen_a/b/g_C_dom"/>
</dbReference>
<keyword evidence="3" id="KW-1185">Reference proteome</keyword>
<evidence type="ECO:0000259" key="1">
    <source>
        <dbReference type="PROSITE" id="PS51406"/>
    </source>
</evidence>
<dbReference type="OrthoDB" id="7735550at2759"/>
<sequence length="204" mass="23833">MPRGQNYYCVPIPELSKCSKHKETAFAPSGFGWTQGHYFFSSYNIISKADGKLIYKKEDVVFQSRMNGSTDFYRGWIDYENGFGNLTSEFWLEEEHFRRELSMLVYHSRVHLKPVSGYGMKYLSLAVENPRKRISYERYTNLSQAFTKGTKRARKVITVAKYLIDIRRCGDSMKYHIGDSMKYHNGMMFPTKDKDNDINQNSCA</sequence>
<gene>
    <name evidence="2" type="ORF">MGAL_10B025714</name>
</gene>
<dbReference type="InterPro" id="IPR014716">
    <property type="entry name" value="Fibrinogen_a/b/g_C_1"/>
</dbReference>
<evidence type="ECO:0000313" key="2">
    <source>
        <dbReference type="EMBL" id="VDI11262.1"/>
    </source>
</evidence>
<proteinExistence type="predicted"/>
<dbReference type="EMBL" id="UYJE01002494">
    <property type="protein sequence ID" value="VDI11262.1"/>
    <property type="molecule type" value="Genomic_DNA"/>
</dbReference>
<feature type="domain" description="Fibrinogen C-terminal" evidence="1">
    <location>
        <begin position="9"/>
        <end position="204"/>
    </location>
</feature>
<dbReference type="SUPFAM" id="SSF56496">
    <property type="entry name" value="Fibrinogen C-terminal domain-like"/>
    <property type="match status" value="1"/>
</dbReference>
<dbReference type="Pfam" id="PF00147">
    <property type="entry name" value="Fibrinogen_C"/>
    <property type="match status" value="1"/>
</dbReference>
<dbReference type="AlphaFoldDB" id="A0A8B6CYW8"/>
<comment type="caution">
    <text evidence="2">The sequence shown here is derived from an EMBL/GenBank/DDBJ whole genome shotgun (WGS) entry which is preliminary data.</text>
</comment>
<accession>A0A8B6CYW8</accession>
<evidence type="ECO:0000313" key="3">
    <source>
        <dbReference type="Proteomes" id="UP000596742"/>
    </source>
</evidence>
<dbReference type="GO" id="GO:0005615">
    <property type="term" value="C:extracellular space"/>
    <property type="evidence" value="ECO:0007669"/>
    <property type="project" value="TreeGrafter"/>
</dbReference>
<dbReference type="InterPro" id="IPR036056">
    <property type="entry name" value="Fibrinogen-like_C"/>
</dbReference>
<dbReference type="Gene3D" id="3.90.215.10">
    <property type="entry name" value="Gamma Fibrinogen, chain A, domain 1"/>
    <property type="match status" value="1"/>
</dbReference>
<name>A0A8B6CYW8_MYTGA</name>
<dbReference type="PANTHER" id="PTHR19143">
    <property type="entry name" value="FIBRINOGEN/TENASCIN/ANGIOPOEITIN"/>
    <property type="match status" value="1"/>
</dbReference>
<dbReference type="PROSITE" id="PS51406">
    <property type="entry name" value="FIBRINOGEN_C_2"/>
    <property type="match status" value="1"/>
</dbReference>
<dbReference type="SMART" id="SM00186">
    <property type="entry name" value="FBG"/>
    <property type="match status" value="1"/>
</dbReference>
<dbReference type="Gene3D" id="4.10.530.10">
    <property type="entry name" value="Gamma-fibrinogen Carboxyl Terminal Fragment, domain 2"/>
    <property type="match status" value="1"/>
</dbReference>
<dbReference type="Proteomes" id="UP000596742">
    <property type="component" value="Unassembled WGS sequence"/>
</dbReference>
<dbReference type="PANTHER" id="PTHR19143:SF458">
    <property type="entry name" value="FIBRINOGEN C-TERMINAL DOMAIN-CONTAINING PROTEIN-RELATED"/>
    <property type="match status" value="1"/>
</dbReference>
<dbReference type="InterPro" id="IPR050373">
    <property type="entry name" value="Fibrinogen_C-term_domain"/>
</dbReference>